<reference evidence="2" key="1">
    <citation type="journal article" date="2021" name="Proc. Natl. Acad. Sci. U.S.A.">
        <title>A Catalog of Tens of Thousands of Viruses from Human Metagenomes Reveals Hidden Associations with Chronic Diseases.</title>
        <authorList>
            <person name="Tisza M.J."/>
            <person name="Buck C.B."/>
        </authorList>
    </citation>
    <scope>NUCLEOTIDE SEQUENCE</scope>
    <source>
        <strain evidence="2">CtLdn10</strain>
    </source>
</reference>
<dbReference type="InterPro" id="IPR010982">
    <property type="entry name" value="Lambda_DNA-bd_dom_sf"/>
</dbReference>
<dbReference type="EMBL" id="BK032647">
    <property type="protein sequence ID" value="DAF53092.1"/>
    <property type="molecule type" value="Genomic_DNA"/>
</dbReference>
<evidence type="ECO:0000259" key="1">
    <source>
        <dbReference type="PROSITE" id="PS50943"/>
    </source>
</evidence>
<feature type="domain" description="HTH cro/C1-type" evidence="1">
    <location>
        <begin position="19"/>
        <end position="72"/>
    </location>
</feature>
<organism evidence="2">
    <name type="scientific">Siphoviridae sp. ctLdn10</name>
    <dbReference type="NCBI Taxonomy" id="2827847"/>
    <lineage>
        <taxon>Viruses</taxon>
        <taxon>Duplodnaviria</taxon>
        <taxon>Heunggongvirae</taxon>
        <taxon>Uroviricota</taxon>
        <taxon>Caudoviricetes</taxon>
    </lineage>
</organism>
<dbReference type="PROSITE" id="PS50943">
    <property type="entry name" value="HTH_CROC1"/>
    <property type="match status" value="1"/>
</dbReference>
<dbReference type="SUPFAM" id="SSF47413">
    <property type="entry name" value="lambda repressor-like DNA-binding domains"/>
    <property type="match status" value="1"/>
</dbReference>
<dbReference type="Pfam" id="PF01381">
    <property type="entry name" value="HTH_3"/>
    <property type="match status" value="1"/>
</dbReference>
<proteinExistence type="predicted"/>
<sequence length="116" mass="12743">MAEERTTIPIGYKGATFDLQKILDKFGLTGTGLAEMMGVSQPSVAIWMKRGTVSLSTAFRIATVLKCDIRELFLGYKGDDSTEPQEEGSLAALENDGNNVKVISCPYCHKRFALYD</sequence>
<accession>A0A8S5SPX2</accession>
<dbReference type="CDD" id="cd00093">
    <property type="entry name" value="HTH_XRE"/>
    <property type="match status" value="1"/>
</dbReference>
<dbReference type="Gene3D" id="1.10.260.40">
    <property type="entry name" value="lambda repressor-like DNA-binding domains"/>
    <property type="match status" value="1"/>
</dbReference>
<dbReference type="GO" id="GO:0003677">
    <property type="term" value="F:DNA binding"/>
    <property type="evidence" value="ECO:0007669"/>
    <property type="project" value="InterPro"/>
</dbReference>
<evidence type="ECO:0000313" key="2">
    <source>
        <dbReference type="EMBL" id="DAF53092.1"/>
    </source>
</evidence>
<name>A0A8S5SPX2_9CAUD</name>
<dbReference type="SMART" id="SM00530">
    <property type="entry name" value="HTH_XRE"/>
    <property type="match status" value="1"/>
</dbReference>
<dbReference type="InterPro" id="IPR001387">
    <property type="entry name" value="Cro/C1-type_HTH"/>
</dbReference>
<protein>
    <submittedName>
        <fullName evidence="2">Helix-turn-helix domain protein</fullName>
    </submittedName>
</protein>